<accession>A0ABT8GE07</accession>
<proteinExistence type="inferred from homology"/>
<reference evidence="4" key="1">
    <citation type="submission" date="2023-06" db="EMBL/GenBank/DDBJ databases">
        <title>Egi l300058.</title>
        <authorList>
            <person name="Gao L."/>
            <person name="Fang B.-Z."/>
            <person name="Li W.-J."/>
        </authorList>
    </citation>
    <scope>NUCLEOTIDE SEQUENCE</scope>
    <source>
        <strain evidence="4">EGI L300058</strain>
    </source>
</reference>
<dbReference type="PANTHER" id="PTHR42901:SF1">
    <property type="entry name" value="ALCOHOL DEHYDROGENASE"/>
    <property type="match status" value="1"/>
</dbReference>
<dbReference type="PROSITE" id="PS00061">
    <property type="entry name" value="ADH_SHORT"/>
    <property type="match status" value="1"/>
</dbReference>
<keyword evidence="2" id="KW-0560">Oxidoreductase</keyword>
<dbReference type="InterPro" id="IPR020904">
    <property type="entry name" value="Sc_DH/Rdtase_CS"/>
</dbReference>
<sequence>MEQLHAVVTGASSGIGYETVRSLTRDHGMRVTAVARRRDRLDELAAQTGCAVVQADITSQEDVDRLARELDEPVHVLVNNAGGAIGWDTVAESSLQAWSDQYELNVVGTVRVTQALLPALTASGRGDVVVVTSTAGHEPYENGAGYVAAKHAAVAMTRTLRLELTGTGVRVIEIAPGMVRTEEFSLNRFGGDDRAADAVYEGIEPLTAHDIAEAITWAVTRPHHVNIDQLVIRPREQAGAAKTVRRPSNTP</sequence>
<dbReference type="PRINTS" id="PR00080">
    <property type="entry name" value="SDRFAMILY"/>
</dbReference>
<dbReference type="EMBL" id="JAUHQA010000001">
    <property type="protein sequence ID" value="MDN4479657.1"/>
    <property type="molecule type" value="Genomic_DNA"/>
</dbReference>
<dbReference type="InterPro" id="IPR036291">
    <property type="entry name" value="NAD(P)-bd_dom_sf"/>
</dbReference>
<comment type="caution">
    <text evidence="4">The sequence shown here is derived from an EMBL/GenBank/DDBJ whole genome shotgun (WGS) entry which is preliminary data.</text>
</comment>
<name>A0ABT8GE07_9MICO</name>
<dbReference type="RefSeq" id="WP_301140832.1">
    <property type="nucleotide sequence ID" value="NZ_JAUHQA010000001.1"/>
</dbReference>
<protein>
    <submittedName>
        <fullName evidence="4">SDR family NAD(P)-dependent oxidoreductase</fullName>
    </submittedName>
</protein>
<evidence type="ECO:0000256" key="1">
    <source>
        <dbReference type="ARBA" id="ARBA00006484"/>
    </source>
</evidence>
<keyword evidence="5" id="KW-1185">Reference proteome</keyword>
<evidence type="ECO:0000256" key="2">
    <source>
        <dbReference type="ARBA" id="ARBA00023002"/>
    </source>
</evidence>
<gene>
    <name evidence="4" type="ORF">QQX02_01790</name>
</gene>
<dbReference type="Proteomes" id="UP001172708">
    <property type="component" value="Unassembled WGS sequence"/>
</dbReference>
<dbReference type="InterPro" id="IPR002347">
    <property type="entry name" value="SDR_fam"/>
</dbReference>
<evidence type="ECO:0000313" key="5">
    <source>
        <dbReference type="Proteomes" id="UP001172708"/>
    </source>
</evidence>
<dbReference type="Pfam" id="PF00106">
    <property type="entry name" value="adh_short"/>
    <property type="match status" value="1"/>
</dbReference>
<comment type="similarity">
    <text evidence="1 3">Belongs to the short-chain dehydrogenases/reductases (SDR) family.</text>
</comment>
<dbReference type="PRINTS" id="PR00081">
    <property type="entry name" value="GDHRDH"/>
</dbReference>
<evidence type="ECO:0000256" key="3">
    <source>
        <dbReference type="RuleBase" id="RU000363"/>
    </source>
</evidence>
<dbReference type="SUPFAM" id="SSF51735">
    <property type="entry name" value="NAD(P)-binding Rossmann-fold domains"/>
    <property type="match status" value="1"/>
</dbReference>
<evidence type="ECO:0000313" key="4">
    <source>
        <dbReference type="EMBL" id="MDN4479657.1"/>
    </source>
</evidence>
<organism evidence="4 5">
    <name type="scientific">Demequina muriae</name>
    <dbReference type="NCBI Taxonomy" id="3051664"/>
    <lineage>
        <taxon>Bacteria</taxon>
        <taxon>Bacillati</taxon>
        <taxon>Actinomycetota</taxon>
        <taxon>Actinomycetes</taxon>
        <taxon>Micrococcales</taxon>
        <taxon>Demequinaceae</taxon>
        <taxon>Demequina</taxon>
    </lineage>
</organism>
<dbReference type="Gene3D" id="3.40.50.720">
    <property type="entry name" value="NAD(P)-binding Rossmann-like Domain"/>
    <property type="match status" value="1"/>
</dbReference>
<dbReference type="PANTHER" id="PTHR42901">
    <property type="entry name" value="ALCOHOL DEHYDROGENASE"/>
    <property type="match status" value="1"/>
</dbReference>